<keyword evidence="1" id="KW-0472">Membrane</keyword>
<feature type="transmembrane region" description="Helical" evidence="1">
    <location>
        <begin position="20"/>
        <end position="43"/>
    </location>
</feature>
<sequence>MESVSTSVNNPRSRYLRWLWIPFLPLLLPLLVLQLMALWNIYVLPSATVNYSRDAEHGLRYTWNVQDRIYRGRMSPGGATSDHGYLFPDAEFFMEFSWAAENGRWHCISIRPKWPNMHIFLDAEGNIDMGKGSGADVDRLKECQWDLAKP</sequence>
<evidence type="ECO:0000256" key="1">
    <source>
        <dbReference type="SAM" id="Phobius"/>
    </source>
</evidence>
<reference evidence="2 3" key="1">
    <citation type="submission" date="2016-10" db="EMBL/GenBank/DDBJ databases">
        <authorList>
            <person name="de Groot N.N."/>
        </authorList>
    </citation>
    <scope>NUCLEOTIDE SEQUENCE [LARGE SCALE GENOMIC DNA]</scope>
    <source>
        <strain evidence="2 3">BS3776</strain>
    </source>
</reference>
<proteinExistence type="predicted"/>
<dbReference type="EMBL" id="LT629709">
    <property type="protein sequence ID" value="SDO30943.1"/>
    <property type="molecule type" value="Genomic_DNA"/>
</dbReference>
<keyword evidence="1" id="KW-0812">Transmembrane</keyword>
<name>A0A1H0IHR8_PSERE</name>
<evidence type="ECO:0000313" key="2">
    <source>
        <dbReference type="EMBL" id="SDO30943.1"/>
    </source>
</evidence>
<dbReference type="Proteomes" id="UP000198549">
    <property type="component" value="Chromosome I"/>
</dbReference>
<gene>
    <name evidence="2" type="ORF">SAMN04490202_0532</name>
</gene>
<dbReference type="AlphaFoldDB" id="A0A1H0IHR8"/>
<accession>A0A1H0IHR8</accession>
<organism evidence="2 3">
    <name type="scientific">Pseudomonas reinekei</name>
    <dbReference type="NCBI Taxonomy" id="395598"/>
    <lineage>
        <taxon>Bacteria</taxon>
        <taxon>Pseudomonadati</taxon>
        <taxon>Pseudomonadota</taxon>
        <taxon>Gammaproteobacteria</taxon>
        <taxon>Pseudomonadales</taxon>
        <taxon>Pseudomonadaceae</taxon>
        <taxon>Pseudomonas</taxon>
    </lineage>
</organism>
<keyword evidence="1" id="KW-1133">Transmembrane helix</keyword>
<evidence type="ECO:0000313" key="3">
    <source>
        <dbReference type="Proteomes" id="UP000198549"/>
    </source>
</evidence>
<protein>
    <submittedName>
        <fullName evidence="2">Uncharacterized protein</fullName>
    </submittedName>
</protein>